<keyword evidence="5" id="KW-0325">Glycoprotein</keyword>
<dbReference type="GeneID" id="18593601"/>
<dbReference type="InterPro" id="IPR034161">
    <property type="entry name" value="Pepsin-like_plant"/>
</dbReference>
<dbReference type="Proteomes" id="UP000694886">
    <property type="component" value="Chromosome 7"/>
</dbReference>
<dbReference type="RefSeq" id="XP_007020974.2">
    <property type="nucleotide sequence ID" value="XM_007020912.2"/>
</dbReference>
<reference evidence="8" key="1">
    <citation type="journal article" date="1997" name="Nucleic Acids Res.">
        <title>tRNAscan-SE: a program for improved detection of transfer RNA genes in genomic sequence.</title>
        <authorList>
            <person name="Lowe T.M."/>
            <person name="Eddy S.R."/>
        </authorList>
    </citation>
    <scope>NUCLEOTIDE SEQUENCE [LARGE SCALE GENOMIC DNA]</scope>
    <source>
        <strain evidence="8">r\B97-61/B2</strain>
    </source>
</reference>
<dbReference type="SUPFAM" id="SSF50630">
    <property type="entry name" value="Acid proteases"/>
    <property type="match status" value="1"/>
</dbReference>
<dbReference type="AlphaFoldDB" id="A0AB32UXL4"/>
<evidence type="ECO:0000259" key="7">
    <source>
        <dbReference type="PROSITE" id="PS51767"/>
    </source>
</evidence>
<organism evidence="8 9">
    <name type="scientific">Theobroma cacao</name>
    <name type="common">Cacao</name>
    <name type="synonym">Cocoa</name>
    <dbReference type="NCBI Taxonomy" id="3641"/>
    <lineage>
        <taxon>Eukaryota</taxon>
        <taxon>Viridiplantae</taxon>
        <taxon>Streptophyta</taxon>
        <taxon>Embryophyta</taxon>
        <taxon>Tracheophyta</taxon>
        <taxon>Spermatophyta</taxon>
        <taxon>Magnoliopsida</taxon>
        <taxon>eudicotyledons</taxon>
        <taxon>Gunneridae</taxon>
        <taxon>Pentapetalae</taxon>
        <taxon>rosids</taxon>
        <taxon>malvids</taxon>
        <taxon>Malvales</taxon>
        <taxon>Malvaceae</taxon>
        <taxon>Byttnerioideae</taxon>
        <taxon>Theobroma</taxon>
    </lineage>
</organism>
<dbReference type="Gramene" id="Tc07v2_t004070.1">
    <property type="protein sequence ID" value="Tc07v2_p004070.1"/>
    <property type="gene ID" value="Tc07v2_g004070"/>
</dbReference>
<dbReference type="InterPro" id="IPR032861">
    <property type="entry name" value="TAXi_N"/>
</dbReference>
<dbReference type="InterPro" id="IPR032799">
    <property type="entry name" value="TAXi_C"/>
</dbReference>
<sequence>MSATLHFLNAKLFLCLLVILFQHHFVFATSNPAGLSLRAVIDDSPQSPLYLIGSLSRAERIAKLIKITEARANYLDLVSRPNARVVPDYLHIPILRDVLFYVVVFTLGSQQHPVKLLMDTGGGLIWTQCQPCKNCFPQNLQIYDPRVSASYGTLPCDHPLCDGDHRLYDCVHGECVYDVRYAGGASTRGVASLESFQFFIDHSSRRTFSNVIFGCSDDNTGFSFKNCGISGIFGLNLSPDSMSSQFSPLIHNRFSYCFVPFLDAMPRPIILRFGEDIPQLPPEHLHTTLFTYTPPGSYYFYLELLDISVANHRLGFQPDTFRIRQDGLGGCFIDSGALVSQIDSNTFGVNAYEAVLAVFGAYYESRGLQRTNGRVGLELCYETPANYHDFAAITFHFNGADYTVDGQLGHFIDPVNGFFCVAITSGQMGTVLGAWHQQNKRIIYDRWMGGLQFADEQCINDVL</sequence>
<evidence type="ECO:0000256" key="1">
    <source>
        <dbReference type="ARBA" id="ARBA00007447"/>
    </source>
</evidence>
<feature type="chain" id="PRO_5044346272" evidence="6">
    <location>
        <begin position="29"/>
        <end position="463"/>
    </location>
</feature>
<evidence type="ECO:0000256" key="5">
    <source>
        <dbReference type="ARBA" id="ARBA00023180"/>
    </source>
</evidence>
<keyword evidence="3" id="KW-0064">Aspartyl protease</keyword>
<feature type="domain" description="Peptidase A1" evidence="7">
    <location>
        <begin position="101"/>
        <end position="454"/>
    </location>
</feature>
<dbReference type="InterPro" id="IPR051708">
    <property type="entry name" value="Plant_Aspart_Prot_A1"/>
</dbReference>
<reference evidence="9" key="2">
    <citation type="submission" date="2025-08" db="UniProtKB">
        <authorList>
            <consortium name="RefSeq"/>
        </authorList>
    </citation>
    <scope>IDENTIFICATION</scope>
</reference>
<dbReference type="Pfam" id="PF14543">
    <property type="entry name" value="TAXi_N"/>
    <property type="match status" value="1"/>
</dbReference>
<evidence type="ECO:0000313" key="8">
    <source>
        <dbReference type="Proteomes" id="UP000694886"/>
    </source>
</evidence>
<dbReference type="Gene3D" id="2.40.70.10">
    <property type="entry name" value="Acid Proteases"/>
    <property type="match status" value="2"/>
</dbReference>
<feature type="signal peptide" evidence="6">
    <location>
        <begin position="1"/>
        <end position="28"/>
    </location>
</feature>
<dbReference type="PROSITE" id="PS51767">
    <property type="entry name" value="PEPTIDASE_A1"/>
    <property type="match status" value="1"/>
</dbReference>
<comment type="similarity">
    <text evidence="1">Belongs to the peptidase A1 family.</text>
</comment>
<keyword evidence="6" id="KW-0732">Signal</keyword>
<protein>
    <submittedName>
        <fullName evidence="9">Aspartic proteinase nepenthesin-1</fullName>
    </submittedName>
</protein>
<name>A0AB32UXL4_THECC</name>
<dbReference type="PANTHER" id="PTHR47967">
    <property type="entry name" value="OS07G0603500 PROTEIN-RELATED"/>
    <property type="match status" value="1"/>
</dbReference>
<gene>
    <name evidence="9" type="primary">LOC18593601</name>
</gene>
<evidence type="ECO:0000256" key="3">
    <source>
        <dbReference type="ARBA" id="ARBA00022750"/>
    </source>
</evidence>
<keyword evidence="4" id="KW-0378">Hydrolase</keyword>
<dbReference type="GO" id="GO:0004190">
    <property type="term" value="F:aspartic-type endopeptidase activity"/>
    <property type="evidence" value="ECO:0007669"/>
    <property type="project" value="UniProtKB-KW"/>
</dbReference>
<accession>A0AB32UXL4</accession>
<evidence type="ECO:0000313" key="9">
    <source>
        <dbReference type="RefSeq" id="XP_007020974.2"/>
    </source>
</evidence>
<dbReference type="GO" id="GO:0006508">
    <property type="term" value="P:proteolysis"/>
    <property type="evidence" value="ECO:0007669"/>
    <property type="project" value="UniProtKB-KW"/>
</dbReference>
<dbReference type="CDD" id="cd05476">
    <property type="entry name" value="pepsin_A_like_plant"/>
    <property type="match status" value="1"/>
</dbReference>
<proteinExistence type="inferred from homology"/>
<dbReference type="PANTHER" id="PTHR47967:SF123">
    <property type="entry name" value="ASPARTIC PROTEINASE NEPENTHESIN-1-LIKE"/>
    <property type="match status" value="1"/>
</dbReference>
<dbReference type="Pfam" id="PF14541">
    <property type="entry name" value="TAXi_C"/>
    <property type="match status" value="1"/>
</dbReference>
<evidence type="ECO:0000256" key="2">
    <source>
        <dbReference type="ARBA" id="ARBA00022670"/>
    </source>
</evidence>
<dbReference type="InterPro" id="IPR021109">
    <property type="entry name" value="Peptidase_aspartic_dom_sf"/>
</dbReference>
<evidence type="ECO:0000256" key="4">
    <source>
        <dbReference type="ARBA" id="ARBA00022801"/>
    </source>
</evidence>
<dbReference type="InterPro" id="IPR033121">
    <property type="entry name" value="PEPTIDASE_A1"/>
</dbReference>
<keyword evidence="2" id="KW-0645">Protease</keyword>
<dbReference type="KEGG" id="tcc:18593601"/>
<evidence type="ECO:0000256" key="6">
    <source>
        <dbReference type="SAM" id="SignalP"/>
    </source>
</evidence>